<dbReference type="RefSeq" id="WP_120699177.1">
    <property type="nucleotide sequence ID" value="NZ_RBDX01000024.1"/>
</dbReference>
<feature type="transmembrane region" description="Helical" evidence="6">
    <location>
        <begin position="137"/>
        <end position="155"/>
    </location>
</feature>
<dbReference type="EMBL" id="RBDY01000022">
    <property type="protein sequence ID" value="RKN17639.1"/>
    <property type="molecule type" value="Genomic_DNA"/>
</dbReference>
<evidence type="ECO:0000313" key="8">
    <source>
        <dbReference type="EMBL" id="RKN05806.1"/>
    </source>
</evidence>
<feature type="transmembrane region" description="Helical" evidence="6">
    <location>
        <begin position="259"/>
        <end position="278"/>
    </location>
</feature>
<dbReference type="GO" id="GO:0016020">
    <property type="term" value="C:membrane"/>
    <property type="evidence" value="ECO:0007669"/>
    <property type="project" value="UniProtKB-SubCell"/>
</dbReference>
<dbReference type="EMBL" id="RBDX01000024">
    <property type="protein sequence ID" value="RKN05806.1"/>
    <property type="molecule type" value="Genomic_DNA"/>
</dbReference>
<feature type="transmembrane region" description="Helical" evidence="6">
    <location>
        <begin position="202"/>
        <end position="223"/>
    </location>
</feature>
<feature type="transmembrane region" description="Helical" evidence="6">
    <location>
        <begin position="79"/>
        <end position="97"/>
    </location>
</feature>
<evidence type="ECO:0000256" key="1">
    <source>
        <dbReference type="ARBA" id="ARBA00004141"/>
    </source>
</evidence>
<keyword evidence="5 6" id="KW-0472">Membrane</keyword>
<dbReference type="Gene3D" id="1.10.3730.20">
    <property type="match status" value="1"/>
</dbReference>
<comment type="similarity">
    <text evidence="2">Belongs to the EamA transporter family.</text>
</comment>
<sequence>MSSSSLSSPLPSPTLSPVGGAPLVLAAATLWGTTGTAAHLAPEAASALSIGAATMGVGGLLTFATAGRSALAVLRGGAEALRCALLGALCVVVYPLAFYTSMAWAGVAVGTVVSIGSAPVVAALLERTLDGARLTGRWLGATACAGAGCLALVAGGPVDGGGDRMAAGVALGLLTGASYAAYACAGARLIRRGHSSRASMGVLFGLAATVLLPVLMATGGPLVGEPRGVAVVAYLAVVPMWLAYALFGAGLARVSASTATTLSLFEPVVAAALGVVVVGERLGGLAWAGVALIVAGLALMTARRRSRAA</sequence>
<keyword evidence="4 6" id="KW-1133">Transmembrane helix</keyword>
<evidence type="ECO:0000256" key="5">
    <source>
        <dbReference type="ARBA" id="ARBA00023136"/>
    </source>
</evidence>
<evidence type="ECO:0000259" key="7">
    <source>
        <dbReference type="Pfam" id="PF00892"/>
    </source>
</evidence>
<feature type="transmembrane region" description="Helical" evidence="6">
    <location>
        <begin position="47"/>
        <end position="67"/>
    </location>
</feature>
<evidence type="ECO:0000256" key="6">
    <source>
        <dbReference type="SAM" id="Phobius"/>
    </source>
</evidence>
<reference evidence="10 11" key="1">
    <citation type="submission" date="2018-09" db="EMBL/GenBank/DDBJ databases">
        <title>Streptomyces sp. nov. DS1-2, an endophytic actinomycete isolated from roots of Dendrobium scabrilingue.</title>
        <authorList>
            <person name="Kuncharoen N."/>
            <person name="Kudo T."/>
            <person name="Ohkuma M."/>
            <person name="Yuki M."/>
            <person name="Tanasupawat S."/>
        </authorList>
    </citation>
    <scope>NUCLEOTIDE SEQUENCE [LARGE SCALE GENOMIC DNA]</scope>
    <source>
        <strain evidence="8 11">AZ1-7</strain>
        <strain evidence="9 10">DS1-2</strain>
    </source>
</reference>
<dbReference type="AlphaFoldDB" id="A0A3A9WDS0"/>
<evidence type="ECO:0000313" key="9">
    <source>
        <dbReference type="EMBL" id="RKN17639.1"/>
    </source>
</evidence>
<dbReference type="SUPFAM" id="SSF103481">
    <property type="entry name" value="Multidrug resistance efflux transporter EmrE"/>
    <property type="match status" value="1"/>
</dbReference>
<proteinExistence type="inferred from homology"/>
<protein>
    <submittedName>
        <fullName evidence="8">EamA family transporter</fullName>
    </submittedName>
</protein>
<feature type="transmembrane region" description="Helical" evidence="6">
    <location>
        <begin position="229"/>
        <end position="247"/>
    </location>
</feature>
<accession>A0A3A9WDS0</accession>
<evidence type="ECO:0000256" key="2">
    <source>
        <dbReference type="ARBA" id="ARBA00007362"/>
    </source>
</evidence>
<dbReference type="InterPro" id="IPR037185">
    <property type="entry name" value="EmrE-like"/>
</dbReference>
<dbReference type="Proteomes" id="UP000268652">
    <property type="component" value="Unassembled WGS sequence"/>
</dbReference>
<organism evidence="8 11">
    <name type="scientific">Streptomyces radicis</name>
    <dbReference type="NCBI Taxonomy" id="1750517"/>
    <lineage>
        <taxon>Bacteria</taxon>
        <taxon>Bacillati</taxon>
        <taxon>Actinomycetota</taxon>
        <taxon>Actinomycetes</taxon>
        <taxon>Kitasatosporales</taxon>
        <taxon>Streptomycetaceae</taxon>
        <taxon>Streptomyces</taxon>
    </lineage>
</organism>
<comment type="subcellular location">
    <subcellularLocation>
        <location evidence="1">Membrane</location>
        <topology evidence="1">Multi-pass membrane protein</topology>
    </subcellularLocation>
</comment>
<feature type="domain" description="EamA" evidence="7">
    <location>
        <begin position="168"/>
        <end position="301"/>
    </location>
</feature>
<evidence type="ECO:0000313" key="10">
    <source>
        <dbReference type="Proteomes" id="UP000268652"/>
    </source>
</evidence>
<gene>
    <name evidence="9" type="ORF">D7318_23475</name>
    <name evidence="8" type="ORF">D7319_24055</name>
</gene>
<dbReference type="PANTHER" id="PTHR32322:SF2">
    <property type="entry name" value="EAMA DOMAIN-CONTAINING PROTEIN"/>
    <property type="match status" value="1"/>
</dbReference>
<dbReference type="Proteomes" id="UP000275024">
    <property type="component" value="Unassembled WGS sequence"/>
</dbReference>
<keyword evidence="3 6" id="KW-0812">Transmembrane</keyword>
<name>A0A3A9WDS0_9ACTN</name>
<evidence type="ECO:0000313" key="11">
    <source>
        <dbReference type="Proteomes" id="UP000275024"/>
    </source>
</evidence>
<dbReference type="Pfam" id="PF00892">
    <property type="entry name" value="EamA"/>
    <property type="match status" value="2"/>
</dbReference>
<dbReference type="InterPro" id="IPR000620">
    <property type="entry name" value="EamA_dom"/>
</dbReference>
<feature type="transmembrane region" description="Helical" evidence="6">
    <location>
        <begin position="167"/>
        <end position="190"/>
    </location>
</feature>
<dbReference type="OrthoDB" id="9787117at2"/>
<evidence type="ECO:0000256" key="4">
    <source>
        <dbReference type="ARBA" id="ARBA00022989"/>
    </source>
</evidence>
<feature type="domain" description="EamA" evidence="7">
    <location>
        <begin position="20"/>
        <end position="152"/>
    </location>
</feature>
<comment type="caution">
    <text evidence="8">The sequence shown here is derived from an EMBL/GenBank/DDBJ whole genome shotgun (WGS) entry which is preliminary data.</text>
</comment>
<keyword evidence="10" id="KW-1185">Reference proteome</keyword>
<dbReference type="InterPro" id="IPR050638">
    <property type="entry name" value="AA-Vitamin_Transporters"/>
</dbReference>
<evidence type="ECO:0000256" key="3">
    <source>
        <dbReference type="ARBA" id="ARBA00022692"/>
    </source>
</evidence>
<dbReference type="PANTHER" id="PTHR32322">
    <property type="entry name" value="INNER MEMBRANE TRANSPORTER"/>
    <property type="match status" value="1"/>
</dbReference>
<feature type="transmembrane region" description="Helical" evidence="6">
    <location>
        <begin position="103"/>
        <end position="125"/>
    </location>
</feature>
<feature type="transmembrane region" description="Helical" evidence="6">
    <location>
        <begin position="284"/>
        <end position="302"/>
    </location>
</feature>